<protein>
    <recommendedName>
        <fullName evidence="1">Glycosyltransferase 2-like domain-containing protein</fullName>
    </recommendedName>
</protein>
<dbReference type="Pfam" id="PF00535">
    <property type="entry name" value="Glycos_transf_2"/>
    <property type="match status" value="1"/>
</dbReference>
<dbReference type="Gene3D" id="3.90.550.10">
    <property type="entry name" value="Spore Coat Polysaccharide Biosynthesis Protein SpsA, Chain A"/>
    <property type="match status" value="1"/>
</dbReference>
<evidence type="ECO:0000313" key="2">
    <source>
        <dbReference type="EMBL" id="BDG10174.1"/>
    </source>
</evidence>
<sequence>MPSATPRLSVVIPVYDEETIVREACLELMARLDERGIDYELILTENGSRDRTVEILESLARERPRLRFLHSDEPNYGLALRRGILEARGEVVVCDEIDLCDVRFYDRALPVLDAGEADMVVGSKRAPGSRDRRPAYRRLATYVHNQLLAILLGFEGTDTHGVKAFLRERVAPVARRCVVDKDVFASELVLRASLEGKRVVEIPVTLEEKRPPSIALFKRVPNVLRQVAKLFWVLRVKAPARATDPEAERPEKA</sequence>
<evidence type="ECO:0000313" key="3">
    <source>
        <dbReference type="Proteomes" id="UP001162734"/>
    </source>
</evidence>
<dbReference type="Proteomes" id="UP001162734">
    <property type="component" value="Chromosome"/>
</dbReference>
<dbReference type="InterPro" id="IPR050256">
    <property type="entry name" value="Glycosyltransferase_2"/>
</dbReference>
<name>A0ABM7XE84_9BACT</name>
<evidence type="ECO:0000259" key="1">
    <source>
        <dbReference type="Pfam" id="PF00535"/>
    </source>
</evidence>
<dbReference type="InterPro" id="IPR001173">
    <property type="entry name" value="Glyco_trans_2-like"/>
</dbReference>
<feature type="domain" description="Glycosyltransferase 2-like" evidence="1">
    <location>
        <begin position="9"/>
        <end position="168"/>
    </location>
</feature>
<dbReference type="InterPro" id="IPR029044">
    <property type="entry name" value="Nucleotide-diphossugar_trans"/>
</dbReference>
<dbReference type="EMBL" id="AP025592">
    <property type="protein sequence ID" value="BDG10174.1"/>
    <property type="molecule type" value="Genomic_DNA"/>
</dbReference>
<reference evidence="3" key="1">
    <citation type="journal article" date="2022" name="Int. J. Syst. Evol. Microbiol.">
        <title>Anaeromyxobacter oryzae sp. nov., Anaeromyxobacter diazotrophicus sp. nov. and Anaeromyxobacter paludicola sp. nov., isolated from paddy soils.</title>
        <authorList>
            <person name="Itoh H."/>
            <person name="Xu Z."/>
            <person name="Mise K."/>
            <person name="Masuda Y."/>
            <person name="Ushijima N."/>
            <person name="Hayakawa C."/>
            <person name="Shiratori Y."/>
            <person name="Senoo K."/>
        </authorList>
    </citation>
    <scope>NUCLEOTIDE SEQUENCE [LARGE SCALE GENOMIC DNA]</scope>
    <source>
        <strain evidence="3">Red630</strain>
    </source>
</reference>
<dbReference type="PANTHER" id="PTHR48090">
    <property type="entry name" value="UNDECAPRENYL-PHOSPHATE 4-DEOXY-4-FORMAMIDO-L-ARABINOSE TRANSFERASE-RELATED"/>
    <property type="match status" value="1"/>
</dbReference>
<proteinExistence type="predicted"/>
<organism evidence="2 3">
    <name type="scientific">Anaeromyxobacter paludicola</name>
    <dbReference type="NCBI Taxonomy" id="2918171"/>
    <lineage>
        <taxon>Bacteria</taxon>
        <taxon>Pseudomonadati</taxon>
        <taxon>Myxococcota</taxon>
        <taxon>Myxococcia</taxon>
        <taxon>Myxococcales</taxon>
        <taxon>Cystobacterineae</taxon>
        <taxon>Anaeromyxobacteraceae</taxon>
        <taxon>Anaeromyxobacter</taxon>
    </lineage>
</organism>
<gene>
    <name evidence="2" type="ORF">AMPC_32870</name>
</gene>
<accession>A0ABM7XE84</accession>
<keyword evidence="3" id="KW-1185">Reference proteome</keyword>
<dbReference type="RefSeq" id="WP_248342566.1">
    <property type="nucleotide sequence ID" value="NZ_AP025592.1"/>
</dbReference>
<dbReference type="CDD" id="cd04179">
    <property type="entry name" value="DPM_DPG-synthase_like"/>
    <property type="match status" value="1"/>
</dbReference>
<dbReference type="SUPFAM" id="SSF53448">
    <property type="entry name" value="Nucleotide-diphospho-sugar transferases"/>
    <property type="match status" value="1"/>
</dbReference>